<protein>
    <submittedName>
        <fullName evidence="4">Uncharacterized protein</fullName>
    </submittedName>
</protein>
<dbReference type="AlphaFoldDB" id="A0A7S2L3B1"/>
<keyword evidence="2" id="KW-1133">Transmembrane helix</keyword>
<accession>A0A7S2L3B1</accession>
<feature type="signal peptide" evidence="3">
    <location>
        <begin position="1"/>
        <end position="31"/>
    </location>
</feature>
<feature type="region of interest" description="Disordered" evidence="1">
    <location>
        <begin position="107"/>
        <end position="140"/>
    </location>
</feature>
<name>A0A7S2L3B1_9STRA</name>
<dbReference type="EMBL" id="HBGY01023092">
    <property type="protein sequence ID" value="CAD9594569.1"/>
    <property type="molecule type" value="Transcribed_RNA"/>
</dbReference>
<keyword evidence="2" id="KW-0472">Membrane</keyword>
<evidence type="ECO:0000256" key="1">
    <source>
        <dbReference type="SAM" id="MobiDB-lite"/>
    </source>
</evidence>
<reference evidence="4" key="1">
    <citation type="submission" date="2021-01" db="EMBL/GenBank/DDBJ databases">
        <authorList>
            <person name="Corre E."/>
            <person name="Pelletier E."/>
            <person name="Niang G."/>
            <person name="Scheremetjew M."/>
            <person name="Finn R."/>
            <person name="Kale V."/>
            <person name="Holt S."/>
            <person name="Cochrane G."/>
            <person name="Meng A."/>
            <person name="Brown T."/>
            <person name="Cohen L."/>
        </authorList>
    </citation>
    <scope>NUCLEOTIDE SEQUENCE</scope>
    <source>
        <strain evidence="4">B650</strain>
    </source>
</reference>
<keyword evidence="3" id="KW-0732">Signal</keyword>
<sequence length="558" mass="60811">MSRSRRRSQSVTAIVALLVHTYSMCYTPTSAAYSPNVVLTDQKWQRFLSSKAVLNRNKQVGGYWSNKNSHNNHNSKRAGKVSLNILGHNSIPGIGSGGRSNLFVKSSSDDEYREAMKNNNKKKKEKSTDIIDKPPSSFLQLNDIEQEPEQDISAEATEAMAIDEQIPPKMDAMAKYGSAIAGVFTLAIIAGLAVNGDEQGVEEITETVFTSYVPNSLPEILSVALGEGFAGFLGAVFAYVASAMRSKEGAVPVVRENEVFADTEYFFVRSIAKPLIGSTGLPIEFVNLLSVIVASANSELIKFSQSLPRLLMNNSNSIIDPQTGETTAVDKDGAAIDEEEVRFDVVDLFSDVVKWLEYDVLTTDFGPDFSVFVPNVSFLSDDITEGLTFGSIASLSSALYADLLYRYTDYGDPRAKLASSTRSTKARIERYVSKSITGAAIFGVYEGASGPLSNWFTEVLSGGVDGCVGSDNFNMCMEVYMLLNEPGATPEAQFRSLFTAVYGLSERLGVFADVLDAFAEQNLVLGNVEYARGVLVTVYSMIHNKAPFLEDVFQFSII</sequence>
<evidence type="ECO:0000313" key="4">
    <source>
        <dbReference type="EMBL" id="CAD9594569.1"/>
    </source>
</evidence>
<feature type="chain" id="PRO_5031058928" evidence="3">
    <location>
        <begin position="32"/>
        <end position="558"/>
    </location>
</feature>
<feature type="compositionally biased region" description="Basic and acidic residues" evidence="1">
    <location>
        <begin position="107"/>
        <end position="116"/>
    </location>
</feature>
<evidence type="ECO:0000256" key="3">
    <source>
        <dbReference type="SAM" id="SignalP"/>
    </source>
</evidence>
<keyword evidence="2" id="KW-0812">Transmembrane</keyword>
<organism evidence="4">
    <name type="scientific">Leptocylindrus danicus</name>
    <dbReference type="NCBI Taxonomy" id="163516"/>
    <lineage>
        <taxon>Eukaryota</taxon>
        <taxon>Sar</taxon>
        <taxon>Stramenopiles</taxon>
        <taxon>Ochrophyta</taxon>
        <taxon>Bacillariophyta</taxon>
        <taxon>Coscinodiscophyceae</taxon>
        <taxon>Chaetocerotophycidae</taxon>
        <taxon>Leptocylindrales</taxon>
        <taxon>Leptocylindraceae</taxon>
        <taxon>Leptocylindrus</taxon>
    </lineage>
</organism>
<feature type="transmembrane region" description="Helical" evidence="2">
    <location>
        <begin position="176"/>
        <end position="194"/>
    </location>
</feature>
<feature type="transmembrane region" description="Helical" evidence="2">
    <location>
        <begin position="220"/>
        <end position="240"/>
    </location>
</feature>
<proteinExistence type="predicted"/>
<evidence type="ECO:0000256" key="2">
    <source>
        <dbReference type="SAM" id="Phobius"/>
    </source>
</evidence>
<gene>
    <name evidence="4" type="ORF">LDAN0321_LOCUS14560</name>
</gene>